<dbReference type="GO" id="GO:0000977">
    <property type="term" value="F:RNA polymerase II transcription regulatory region sequence-specific DNA binding"/>
    <property type="evidence" value="ECO:0007669"/>
    <property type="project" value="TreeGrafter"/>
</dbReference>
<feature type="domain" description="C2H2-type" evidence="6">
    <location>
        <begin position="78"/>
        <end position="101"/>
    </location>
</feature>
<keyword evidence="4" id="KW-0862">Zinc</keyword>
<evidence type="ECO:0000259" key="6">
    <source>
        <dbReference type="PROSITE" id="PS50157"/>
    </source>
</evidence>
<dbReference type="InterPro" id="IPR036236">
    <property type="entry name" value="Znf_C2H2_sf"/>
</dbReference>
<protein>
    <recommendedName>
        <fullName evidence="6">C2H2-type domain-containing protein</fullName>
    </recommendedName>
</protein>
<dbReference type="SMART" id="SM00355">
    <property type="entry name" value="ZnF_C2H2"/>
    <property type="match status" value="7"/>
</dbReference>
<dbReference type="Pfam" id="PF13912">
    <property type="entry name" value="zf-C2H2_6"/>
    <property type="match status" value="1"/>
</dbReference>
<dbReference type="Proteomes" id="UP000008370">
    <property type="component" value="Unassembled WGS sequence"/>
</dbReference>
<dbReference type="KEGG" id="pco:PHACADRAFT_260453"/>
<gene>
    <name evidence="7" type="ORF">PHACADRAFT_260453</name>
</gene>
<dbReference type="HOGENOM" id="CLU_075838_1_1_1"/>
<accession>K5VLC8</accession>
<dbReference type="SUPFAM" id="SSF57667">
    <property type="entry name" value="beta-beta-alpha zinc fingers"/>
    <property type="match status" value="2"/>
</dbReference>
<dbReference type="GO" id="GO:0000981">
    <property type="term" value="F:DNA-binding transcription factor activity, RNA polymerase II-specific"/>
    <property type="evidence" value="ECO:0007669"/>
    <property type="project" value="TreeGrafter"/>
</dbReference>
<dbReference type="InterPro" id="IPR013087">
    <property type="entry name" value="Znf_C2H2_type"/>
</dbReference>
<feature type="domain" description="C2H2-type" evidence="6">
    <location>
        <begin position="28"/>
        <end position="59"/>
    </location>
</feature>
<dbReference type="GO" id="GO:0005634">
    <property type="term" value="C:nucleus"/>
    <property type="evidence" value="ECO:0007669"/>
    <property type="project" value="TreeGrafter"/>
</dbReference>
<dbReference type="GO" id="GO:0008270">
    <property type="term" value="F:zinc ion binding"/>
    <property type="evidence" value="ECO:0007669"/>
    <property type="project" value="UniProtKB-KW"/>
</dbReference>
<sequence>MAYCNRCDRYFSSDDALWQHERMSSRHWICHDCGKDFPSERGLTQHYVQSPRHHYCQRCDSHFDTPYDLQDHYVSDHWYCSLCNKIFDSKLGLQEHNRQSHWYCATCGRSFASENNLMQHKRTHLPKTVQCPGRNCTRAFASHADLVLHWESGTCPSGVTRQLVNDTAAKNDRYRLITDARRLIQGPDGGYTPRGSVTTWATQASWNGSAYECVLCHCTYPKLARLNEHLQSPVHDERMYKCPTALEGCAAQFRTLSAVVQHIESGKCGVRKFQRQIQGVMDDLTSSMHRLTC</sequence>
<keyword evidence="1" id="KW-0479">Metal-binding</keyword>
<dbReference type="OrthoDB" id="6077919at2759"/>
<keyword evidence="2" id="KW-0677">Repeat</keyword>
<dbReference type="PROSITE" id="PS00028">
    <property type="entry name" value="ZINC_FINGER_C2H2_1"/>
    <property type="match status" value="2"/>
</dbReference>
<evidence type="ECO:0000256" key="4">
    <source>
        <dbReference type="ARBA" id="ARBA00022833"/>
    </source>
</evidence>
<dbReference type="RefSeq" id="XP_007398580.1">
    <property type="nucleotide sequence ID" value="XM_007398518.1"/>
</dbReference>
<dbReference type="EMBL" id="JH930475">
    <property type="protein sequence ID" value="EKM52223.1"/>
    <property type="molecule type" value="Genomic_DNA"/>
</dbReference>
<dbReference type="PANTHER" id="PTHR24409:SF295">
    <property type="entry name" value="AZ2-RELATED"/>
    <property type="match status" value="1"/>
</dbReference>
<dbReference type="PROSITE" id="PS50157">
    <property type="entry name" value="ZINC_FINGER_C2H2_2"/>
    <property type="match status" value="3"/>
</dbReference>
<dbReference type="Pfam" id="PF12874">
    <property type="entry name" value="zf-met"/>
    <property type="match status" value="2"/>
</dbReference>
<organism evidence="7 8">
    <name type="scientific">Phanerochaete carnosa (strain HHB-10118-sp)</name>
    <name type="common">White-rot fungus</name>
    <name type="synonym">Peniophora carnosa</name>
    <dbReference type="NCBI Taxonomy" id="650164"/>
    <lineage>
        <taxon>Eukaryota</taxon>
        <taxon>Fungi</taxon>
        <taxon>Dikarya</taxon>
        <taxon>Basidiomycota</taxon>
        <taxon>Agaricomycotina</taxon>
        <taxon>Agaricomycetes</taxon>
        <taxon>Polyporales</taxon>
        <taxon>Phanerochaetaceae</taxon>
        <taxon>Phanerochaete</taxon>
    </lineage>
</organism>
<dbReference type="AlphaFoldDB" id="K5VLC8"/>
<dbReference type="Pfam" id="PF00096">
    <property type="entry name" value="zf-C2H2"/>
    <property type="match status" value="1"/>
</dbReference>
<evidence type="ECO:0000256" key="3">
    <source>
        <dbReference type="ARBA" id="ARBA00022771"/>
    </source>
</evidence>
<reference evidence="7 8" key="1">
    <citation type="journal article" date="2012" name="BMC Genomics">
        <title>Comparative genomics of the white-rot fungi, Phanerochaete carnosa and P. chrysosporium, to elucidate the genetic basis of the distinct wood types they colonize.</title>
        <authorList>
            <person name="Suzuki H."/>
            <person name="MacDonald J."/>
            <person name="Syed K."/>
            <person name="Salamov A."/>
            <person name="Hori C."/>
            <person name="Aerts A."/>
            <person name="Henrissat B."/>
            <person name="Wiebenga A."/>
            <person name="vanKuyk P.A."/>
            <person name="Barry K."/>
            <person name="Lindquist E."/>
            <person name="LaButti K."/>
            <person name="Lapidus A."/>
            <person name="Lucas S."/>
            <person name="Coutinho P."/>
            <person name="Gong Y."/>
            <person name="Samejima M."/>
            <person name="Mahadevan R."/>
            <person name="Abou-Zaid M."/>
            <person name="de Vries R.P."/>
            <person name="Igarashi K."/>
            <person name="Yadav J.S."/>
            <person name="Grigoriev I.V."/>
            <person name="Master E.R."/>
        </authorList>
    </citation>
    <scope>NUCLEOTIDE SEQUENCE [LARGE SCALE GENOMIC DNA]</scope>
    <source>
        <strain evidence="7 8">HHB-10118-sp</strain>
    </source>
</reference>
<dbReference type="GeneID" id="18917740"/>
<dbReference type="Gene3D" id="3.30.160.60">
    <property type="entry name" value="Classic Zinc Finger"/>
    <property type="match status" value="3"/>
</dbReference>
<evidence type="ECO:0000256" key="5">
    <source>
        <dbReference type="PROSITE-ProRule" id="PRU00042"/>
    </source>
</evidence>
<name>K5VLC8_PHACS</name>
<dbReference type="PANTHER" id="PTHR24409">
    <property type="entry name" value="ZINC FINGER PROTEIN 142"/>
    <property type="match status" value="1"/>
</dbReference>
<feature type="domain" description="C2H2-type" evidence="6">
    <location>
        <begin position="102"/>
        <end position="124"/>
    </location>
</feature>
<evidence type="ECO:0000256" key="1">
    <source>
        <dbReference type="ARBA" id="ARBA00022723"/>
    </source>
</evidence>
<keyword evidence="8" id="KW-1185">Reference proteome</keyword>
<dbReference type="InParanoid" id="K5VLC8"/>
<evidence type="ECO:0000313" key="7">
    <source>
        <dbReference type="EMBL" id="EKM52223.1"/>
    </source>
</evidence>
<proteinExistence type="predicted"/>
<evidence type="ECO:0000313" key="8">
    <source>
        <dbReference type="Proteomes" id="UP000008370"/>
    </source>
</evidence>
<evidence type="ECO:0000256" key="2">
    <source>
        <dbReference type="ARBA" id="ARBA00022737"/>
    </source>
</evidence>
<keyword evidence="3 5" id="KW-0863">Zinc-finger</keyword>